<evidence type="ECO:0000313" key="1">
    <source>
        <dbReference type="EMBL" id="KAF3487493.1"/>
    </source>
</evidence>
<evidence type="ECO:0000313" key="2">
    <source>
        <dbReference type="Proteomes" id="UP000712600"/>
    </source>
</evidence>
<reference evidence="1" key="1">
    <citation type="submission" date="2019-12" db="EMBL/GenBank/DDBJ databases">
        <title>Genome sequencing and annotation of Brassica cretica.</title>
        <authorList>
            <person name="Studholme D.J."/>
            <person name="Sarris P."/>
        </authorList>
    </citation>
    <scope>NUCLEOTIDE SEQUENCE</scope>
    <source>
        <strain evidence="1">PFS-109/04</strain>
        <tissue evidence="1">Leaf</tissue>
    </source>
</reference>
<gene>
    <name evidence="1" type="ORF">F2Q69_00053847</name>
</gene>
<proteinExistence type="predicted"/>
<comment type="caution">
    <text evidence="1">The sequence shown here is derived from an EMBL/GenBank/DDBJ whole genome shotgun (WGS) entry which is preliminary data.</text>
</comment>
<dbReference type="Proteomes" id="UP000712600">
    <property type="component" value="Unassembled WGS sequence"/>
</dbReference>
<dbReference type="AlphaFoldDB" id="A0A8S9MX65"/>
<protein>
    <submittedName>
        <fullName evidence="1">Uncharacterized protein</fullName>
    </submittedName>
</protein>
<dbReference type="EMBL" id="QGKX02002183">
    <property type="protein sequence ID" value="KAF3487493.1"/>
    <property type="molecule type" value="Genomic_DNA"/>
</dbReference>
<sequence>MRRQNRVNQVVTTGFNPQDKGYDTTVNNTCSRSRKSLPQLAEACVSRWSSRTIIEAQKKKEKFADLTGLELHA</sequence>
<name>A0A8S9MX65_BRACR</name>
<organism evidence="1 2">
    <name type="scientific">Brassica cretica</name>
    <name type="common">Mustard</name>
    <dbReference type="NCBI Taxonomy" id="69181"/>
    <lineage>
        <taxon>Eukaryota</taxon>
        <taxon>Viridiplantae</taxon>
        <taxon>Streptophyta</taxon>
        <taxon>Embryophyta</taxon>
        <taxon>Tracheophyta</taxon>
        <taxon>Spermatophyta</taxon>
        <taxon>Magnoliopsida</taxon>
        <taxon>eudicotyledons</taxon>
        <taxon>Gunneridae</taxon>
        <taxon>Pentapetalae</taxon>
        <taxon>rosids</taxon>
        <taxon>malvids</taxon>
        <taxon>Brassicales</taxon>
        <taxon>Brassicaceae</taxon>
        <taxon>Brassiceae</taxon>
        <taxon>Brassica</taxon>
    </lineage>
</organism>
<accession>A0A8S9MX65</accession>